<feature type="compositionally biased region" description="Acidic residues" evidence="7">
    <location>
        <begin position="308"/>
        <end position="318"/>
    </location>
</feature>
<evidence type="ECO:0000256" key="2">
    <source>
        <dbReference type="ARBA" id="ARBA00013194"/>
    </source>
</evidence>
<evidence type="ECO:0000256" key="1">
    <source>
        <dbReference type="ARBA" id="ARBA00000971"/>
    </source>
</evidence>
<feature type="compositionally biased region" description="Low complexity" evidence="7">
    <location>
        <begin position="145"/>
        <end position="155"/>
    </location>
</feature>
<feature type="compositionally biased region" description="Basic and acidic residues" evidence="7">
    <location>
        <begin position="918"/>
        <end position="937"/>
    </location>
</feature>
<dbReference type="EC" id="5.2.1.8" evidence="2 5"/>
<feature type="compositionally biased region" description="Low complexity" evidence="7">
    <location>
        <begin position="482"/>
        <end position="492"/>
    </location>
</feature>
<reference evidence="9" key="1">
    <citation type="submission" date="2021-05" db="EMBL/GenBank/DDBJ databases">
        <authorList>
            <person name="Alioto T."/>
            <person name="Alioto T."/>
            <person name="Gomez Garrido J."/>
        </authorList>
    </citation>
    <scope>NUCLEOTIDE SEQUENCE</scope>
</reference>
<dbReference type="EMBL" id="HBUE01154227">
    <property type="protein sequence ID" value="CAG6506890.1"/>
    <property type="molecule type" value="Transcribed_RNA"/>
</dbReference>
<sequence length="1049" mass="120707">MDPVVGEDTVAAAGSTLSADELESWTLLDSSPRRSPNPVQTMDAKQKDRPSRVEDEEEEEDVSEAESASEEEEEEANEADQEQEEKVEEVVSVKEKTSRVEVVQEKAARDTRQDDAVQKKKSKKHRKKRTDSEPSVDSHDDDGCSSDGISVISDSDGSETRVARARDQRKVHLAKGIRLEPVVTPVELDLSRDDESKQLVREDAIVPWGSVNRTSVVVMGMFVTAIVAILVGNSRLHTNRVDEYSFQHEQRISELELENNILKNEMNKLKHLYTRSELDEQVQQADTEWAKVLDEKLAEEQEQAQPEPEPEPEPESPAEEPLVFRKVPPQDEDVKHKVVWSGDDGQPMLIADKDYVLPDFCFNKDAVQDDLFSEYSGKYCDIKKRKIEAKQRKAEFARKNHKRYRGEPKDYTKYIIPTKEEIDEYQRQATATPPKPPSLSPFDFDYQKAFETIKEEGSVIVDSLVAILDLDPEPEYLPTPSPSTSSLESSSYQADDEASPSPTPRTDSVPSGTIRWESYPPWVREKYESQPEMHAKLRHKESLLWDWERKKNEFLHQVGLETLDEVGRKSEDELRQRRDEYKSNGRQQEQRQSGEWRKEEHQYKERKHDGRKEEFRGKKYDERKGGKERYEERKEWNDRSRGSGENRSRDHKEHHHNQHHGKEQHQQQPWKNDSDKNHKKPEHHGESSKEWKNNEYRNDRSREASGSGKPYNNNKKEEWKDSSREDKKHSGERDHKKDWKESGSGEQRKNHSGERRDGKPQNHRKDWKDGSGERDGKPYHKKQSGEHSGEHGKREDQSGERKDDRWKQHDDDKRGGAKRNGDQWNWSKDHSGEDHSGEGSYLSQYRGEDHHKKKEQEGWKHEGKRNYRDDDDDDDDEEDDDDDDDEEDDSEDEQPKAKVAKVEKKPAKQNGVENGKASSKELKKEDKSAGQKEEAGKTRTLQGGLVVEDLKVGGGVEAKPGKKVAVYYEGRLKKNNKVFDSSSKGPGFKFALGRGEVIKGWDLGVAGMKVGGKRRLTVPHQLAYGTRGSPPVIPPNSTLVFDVELKNVF</sequence>
<accession>A0A8D8ITT4</accession>
<evidence type="ECO:0000259" key="8">
    <source>
        <dbReference type="PROSITE" id="PS50059"/>
    </source>
</evidence>
<evidence type="ECO:0000256" key="7">
    <source>
        <dbReference type="SAM" id="MobiDB-lite"/>
    </source>
</evidence>
<evidence type="ECO:0000256" key="6">
    <source>
        <dbReference type="SAM" id="Coils"/>
    </source>
</evidence>
<comment type="catalytic activity">
    <reaction evidence="1 5">
        <text>[protein]-peptidylproline (omega=180) = [protein]-peptidylproline (omega=0)</text>
        <dbReference type="Rhea" id="RHEA:16237"/>
        <dbReference type="Rhea" id="RHEA-COMP:10747"/>
        <dbReference type="Rhea" id="RHEA-COMP:10748"/>
        <dbReference type="ChEBI" id="CHEBI:83833"/>
        <dbReference type="ChEBI" id="CHEBI:83834"/>
        <dbReference type="EC" id="5.2.1.8"/>
    </reaction>
</comment>
<feature type="compositionally biased region" description="Basic and acidic residues" evidence="7">
    <location>
        <begin position="158"/>
        <end position="167"/>
    </location>
</feature>
<dbReference type="InterPro" id="IPR001179">
    <property type="entry name" value="PPIase_FKBP_dom"/>
</dbReference>
<dbReference type="PROSITE" id="PS50059">
    <property type="entry name" value="FKBP_PPIASE"/>
    <property type="match status" value="1"/>
</dbReference>
<feature type="compositionally biased region" description="Basic and acidic residues" evidence="7">
    <location>
        <begin position="714"/>
        <end position="837"/>
    </location>
</feature>
<dbReference type="AlphaFoldDB" id="A0A8D8ITT4"/>
<evidence type="ECO:0000256" key="4">
    <source>
        <dbReference type="ARBA" id="ARBA00023235"/>
    </source>
</evidence>
<feature type="compositionally biased region" description="Basic and acidic residues" evidence="7">
    <location>
        <begin position="565"/>
        <end position="651"/>
    </location>
</feature>
<feature type="compositionally biased region" description="Basic and acidic residues" evidence="7">
    <location>
        <begin position="893"/>
        <end position="906"/>
    </location>
</feature>
<dbReference type="GO" id="GO:0005730">
    <property type="term" value="C:nucleolus"/>
    <property type="evidence" value="ECO:0007669"/>
    <property type="project" value="TreeGrafter"/>
</dbReference>
<dbReference type="SUPFAM" id="SSF54534">
    <property type="entry name" value="FKBP-like"/>
    <property type="match status" value="1"/>
</dbReference>
<keyword evidence="4 5" id="KW-0413">Isomerase</keyword>
<dbReference type="GO" id="GO:0003755">
    <property type="term" value="F:peptidyl-prolyl cis-trans isomerase activity"/>
    <property type="evidence" value="ECO:0007669"/>
    <property type="project" value="UniProtKB-KW"/>
</dbReference>
<proteinExistence type="predicted"/>
<feature type="compositionally biased region" description="Basic and acidic residues" evidence="7">
    <location>
        <begin position="88"/>
        <end position="118"/>
    </location>
</feature>
<feature type="domain" description="PPIase FKBP-type" evidence="8">
    <location>
        <begin position="961"/>
        <end position="1049"/>
    </location>
</feature>
<evidence type="ECO:0000256" key="3">
    <source>
        <dbReference type="ARBA" id="ARBA00023110"/>
    </source>
</evidence>
<evidence type="ECO:0000313" key="9">
    <source>
        <dbReference type="EMBL" id="CAG6558212.1"/>
    </source>
</evidence>
<protein>
    <recommendedName>
        <fullName evidence="2 5">peptidylprolyl isomerase</fullName>
        <ecNumber evidence="2 5">5.2.1.8</ecNumber>
    </recommendedName>
</protein>
<feature type="coiled-coil region" evidence="6">
    <location>
        <begin position="380"/>
        <end position="407"/>
    </location>
</feature>
<feature type="compositionally biased region" description="Basic and acidic residues" evidence="7">
    <location>
        <begin position="683"/>
        <end position="703"/>
    </location>
</feature>
<dbReference type="GO" id="GO:0000785">
    <property type="term" value="C:chromatin"/>
    <property type="evidence" value="ECO:0007669"/>
    <property type="project" value="TreeGrafter"/>
</dbReference>
<feature type="region of interest" description="Disordered" evidence="7">
    <location>
        <begin position="558"/>
        <end position="940"/>
    </location>
</feature>
<keyword evidence="6" id="KW-0175">Coiled coil</keyword>
<organism evidence="9">
    <name type="scientific">Culex pipiens</name>
    <name type="common">House mosquito</name>
    <dbReference type="NCBI Taxonomy" id="7175"/>
    <lineage>
        <taxon>Eukaryota</taxon>
        <taxon>Metazoa</taxon>
        <taxon>Ecdysozoa</taxon>
        <taxon>Arthropoda</taxon>
        <taxon>Hexapoda</taxon>
        <taxon>Insecta</taxon>
        <taxon>Pterygota</taxon>
        <taxon>Neoptera</taxon>
        <taxon>Endopterygota</taxon>
        <taxon>Diptera</taxon>
        <taxon>Nematocera</taxon>
        <taxon>Culicoidea</taxon>
        <taxon>Culicidae</taxon>
        <taxon>Culicinae</taxon>
        <taxon>Culicini</taxon>
        <taxon>Culex</taxon>
        <taxon>Culex</taxon>
    </lineage>
</organism>
<feature type="compositionally biased region" description="Basic and acidic residues" evidence="7">
    <location>
        <begin position="846"/>
        <end position="868"/>
    </location>
</feature>
<feature type="coiled-coil region" evidence="6">
    <location>
        <begin position="245"/>
        <end position="272"/>
    </location>
</feature>
<dbReference type="PANTHER" id="PTHR43811:SF19">
    <property type="entry name" value="39 KDA FK506-BINDING NUCLEAR PROTEIN"/>
    <property type="match status" value="1"/>
</dbReference>
<feature type="region of interest" description="Disordered" evidence="7">
    <location>
        <begin position="298"/>
        <end position="320"/>
    </location>
</feature>
<dbReference type="PANTHER" id="PTHR43811">
    <property type="entry name" value="FKBP-TYPE PEPTIDYL-PROLYL CIS-TRANS ISOMERASE FKPA"/>
    <property type="match status" value="1"/>
</dbReference>
<dbReference type="EMBL" id="HBUE01259283">
    <property type="protein sequence ID" value="CAG6558214.1"/>
    <property type="molecule type" value="Transcribed_RNA"/>
</dbReference>
<dbReference type="InterPro" id="IPR046357">
    <property type="entry name" value="PPIase_dom_sf"/>
</dbReference>
<feature type="region of interest" description="Disordered" evidence="7">
    <location>
        <begin position="475"/>
        <end position="515"/>
    </location>
</feature>
<feature type="compositionally biased region" description="Acidic residues" evidence="7">
    <location>
        <begin position="54"/>
        <end position="87"/>
    </location>
</feature>
<dbReference type="Gene3D" id="3.10.50.40">
    <property type="match status" value="1"/>
</dbReference>
<feature type="compositionally biased region" description="Basic and acidic residues" evidence="7">
    <location>
        <begin position="44"/>
        <end position="53"/>
    </location>
</feature>
<dbReference type="FunFam" id="3.10.50.40:FF:000006">
    <property type="entry name" value="Peptidyl-prolyl cis-trans isomerase"/>
    <property type="match status" value="1"/>
</dbReference>
<dbReference type="Pfam" id="PF00254">
    <property type="entry name" value="FKBP_C"/>
    <property type="match status" value="1"/>
</dbReference>
<name>A0A8D8ITT4_CULPI</name>
<feature type="compositionally biased region" description="Acidic residues" evidence="7">
    <location>
        <begin position="869"/>
        <end position="892"/>
    </location>
</feature>
<evidence type="ECO:0000256" key="5">
    <source>
        <dbReference type="PROSITE-ProRule" id="PRU00277"/>
    </source>
</evidence>
<feature type="region of interest" description="Disordered" evidence="7">
    <location>
        <begin position="1"/>
        <end position="167"/>
    </location>
</feature>
<feature type="compositionally biased region" description="Basic and acidic residues" evidence="7">
    <location>
        <begin position="130"/>
        <end position="142"/>
    </location>
</feature>
<feature type="compositionally biased region" description="Basic residues" evidence="7">
    <location>
        <begin position="119"/>
        <end position="129"/>
    </location>
</feature>
<feature type="compositionally biased region" description="Polar residues" evidence="7">
    <location>
        <begin position="27"/>
        <end position="40"/>
    </location>
</feature>
<keyword evidence="3 5" id="KW-0697">Rotamase</keyword>
<dbReference type="EMBL" id="HBUE01154224">
    <property type="protein sequence ID" value="CAG6506888.1"/>
    <property type="molecule type" value="Transcribed_RNA"/>
</dbReference>
<dbReference type="EMBL" id="HBUE01259280">
    <property type="protein sequence ID" value="CAG6558212.1"/>
    <property type="molecule type" value="Transcribed_RNA"/>
</dbReference>